<proteinExistence type="predicted"/>
<dbReference type="EMBL" id="BKCJ010073543">
    <property type="protein sequence ID" value="GEW77883.1"/>
    <property type="molecule type" value="Genomic_DNA"/>
</dbReference>
<reference evidence="1" key="1">
    <citation type="journal article" date="2019" name="Sci. Rep.">
        <title>Draft genome of Tanacetum cinerariifolium, the natural source of mosquito coil.</title>
        <authorList>
            <person name="Yamashiro T."/>
            <person name="Shiraishi A."/>
            <person name="Satake H."/>
            <person name="Nakayama K."/>
        </authorList>
    </citation>
    <scope>NUCLEOTIDE SEQUENCE</scope>
</reference>
<protein>
    <submittedName>
        <fullName evidence="1">Uncharacterized protein</fullName>
    </submittedName>
</protein>
<comment type="caution">
    <text evidence="1">The sequence shown here is derived from an EMBL/GenBank/DDBJ whole genome shotgun (WGS) entry which is preliminary data.</text>
</comment>
<dbReference type="AlphaFoldDB" id="A0A699GWZ4"/>
<evidence type="ECO:0000313" key="1">
    <source>
        <dbReference type="EMBL" id="GEW77883.1"/>
    </source>
</evidence>
<accession>A0A699GWZ4</accession>
<gene>
    <name evidence="1" type="ORF">Tci_249859</name>
</gene>
<name>A0A699GWZ4_TANCI</name>
<organism evidence="1">
    <name type="scientific">Tanacetum cinerariifolium</name>
    <name type="common">Dalmatian daisy</name>
    <name type="synonym">Chrysanthemum cinerariifolium</name>
    <dbReference type="NCBI Taxonomy" id="118510"/>
    <lineage>
        <taxon>Eukaryota</taxon>
        <taxon>Viridiplantae</taxon>
        <taxon>Streptophyta</taxon>
        <taxon>Embryophyta</taxon>
        <taxon>Tracheophyta</taxon>
        <taxon>Spermatophyta</taxon>
        <taxon>Magnoliopsida</taxon>
        <taxon>eudicotyledons</taxon>
        <taxon>Gunneridae</taxon>
        <taxon>Pentapetalae</taxon>
        <taxon>asterids</taxon>
        <taxon>campanulids</taxon>
        <taxon>Asterales</taxon>
        <taxon>Asteraceae</taxon>
        <taxon>Asteroideae</taxon>
        <taxon>Anthemideae</taxon>
        <taxon>Anthemidinae</taxon>
        <taxon>Tanacetum</taxon>
    </lineage>
</organism>
<sequence length="151" mass="17773">MLPKCHDPIMTMVKPVMKLAFDPRNSPLYKIVLTTVVVGGYQKMKTYCSKIGRWNVCTDRYAFKKFLYFEWGIYWNRAIHWLDSAIQPVHFMLDIKNEHLVLSNVQLPSPVDKKEPWECSLFESHGSLLLGGDVPLFVLLYWETLKKIHLW</sequence>